<feature type="transmembrane region" description="Helical" evidence="6">
    <location>
        <begin position="312"/>
        <end position="329"/>
    </location>
</feature>
<feature type="domain" description="NfeD integral membrane" evidence="9">
    <location>
        <begin position="267"/>
        <end position="381"/>
    </location>
</feature>
<keyword evidence="2 6" id="KW-0812">Transmembrane</keyword>
<dbReference type="Gene3D" id="3.90.226.10">
    <property type="entry name" value="2-enoyl-CoA Hydratase, Chain A, domain 1"/>
    <property type="match status" value="1"/>
</dbReference>
<dbReference type="InterPro" id="IPR056739">
    <property type="entry name" value="NfeD_membrane"/>
</dbReference>
<evidence type="ECO:0000259" key="10">
    <source>
        <dbReference type="Pfam" id="PF25145"/>
    </source>
</evidence>
<evidence type="ECO:0000256" key="7">
    <source>
        <dbReference type="SAM" id="SignalP"/>
    </source>
</evidence>
<keyword evidence="3 6" id="KW-1133">Transmembrane helix</keyword>
<dbReference type="FunFam" id="3.90.226.10:FF:000089">
    <property type="entry name" value="Membrane-bound serine protease"/>
    <property type="match status" value="1"/>
</dbReference>
<dbReference type="InterPro" id="IPR052165">
    <property type="entry name" value="Membrane_assoc_protease"/>
</dbReference>
<keyword evidence="11" id="KW-0378">Hydrolase</keyword>
<dbReference type="AlphaFoldDB" id="A0A271KAM6"/>
<evidence type="ECO:0000256" key="2">
    <source>
        <dbReference type="ARBA" id="ARBA00022692"/>
    </source>
</evidence>
<dbReference type="InterPro" id="IPR056738">
    <property type="entry name" value="NfeD1b_N"/>
</dbReference>
<evidence type="ECO:0000313" key="11">
    <source>
        <dbReference type="EMBL" id="PAP92832.1"/>
    </source>
</evidence>
<proteinExistence type="predicted"/>
<dbReference type="CDD" id="cd07020">
    <property type="entry name" value="Clp_protease_NfeD_1"/>
    <property type="match status" value="1"/>
</dbReference>
<dbReference type="EMBL" id="NPKH01000033">
    <property type="protein sequence ID" value="PAP92832.1"/>
    <property type="molecule type" value="Genomic_DNA"/>
</dbReference>
<reference evidence="11 12" key="1">
    <citation type="submission" date="2017-08" db="EMBL/GenBank/DDBJ databases">
        <title>Mesorhizobium wenxinae sp. nov., a novel rhizobial species isolated from root nodules of chickpea (Cicer arietinum L.).</title>
        <authorList>
            <person name="Zhang J."/>
        </authorList>
    </citation>
    <scope>NUCLEOTIDE SEQUENCE [LARGE SCALE GENOMIC DNA]</scope>
    <source>
        <strain evidence="12">WYCCWR 10019</strain>
    </source>
</reference>
<dbReference type="Gene3D" id="2.40.50.140">
    <property type="entry name" value="Nucleic acid-binding proteins"/>
    <property type="match status" value="1"/>
</dbReference>
<feature type="domain" description="NfeD-like C-terminal" evidence="8">
    <location>
        <begin position="399"/>
        <end position="453"/>
    </location>
</feature>
<organism evidence="11 12">
    <name type="scientific">Mesorhizobium wenxiniae</name>
    <dbReference type="NCBI Taxonomy" id="2014805"/>
    <lineage>
        <taxon>Bacteria</taxon>
        <taxon>Pseudomonadati</taxon>
        <taxon>Pseudomonadota</taxon>
        <taxon>Alphaproteobacteria</taxon>
        <taxon>Hyphomicrobiales</taxon>
        <taxon>Phyllobacteriaceae</taxon>
        <taxon>Mesorhizobium</taxon>
    </lineage>
</organism>
<dbReference type="InterPro" id="IPR029045">
    <property type="entry name" value="ClpP/crotonase-like_dom_sf"/>
</dbReference>
<dbReference type="Pfam" id="PF24961">
    <property type="entry name" value="NfeD_membrane"/>
    <property type="match status" value="1"/>
</dbReference>
<dbReference type="Proteomes" id="UP000215931">
    <property type="component" value="Unassembled WGS sequence"/>
</dbReference>
<dbReference type="GO" id="GO:0008233">
    <property type="term" value="F:peptidase activity"/>
    <property type="evidence" value="ECO:0007669"/>
    <property type="project" value="UniProtKB-KW"/>
</dbReference>
<comment type="subcellular location">
    <subcellularLocation>
        <location evidence="1">Membrane</location>
        <topology evidence="1">Multi-pass membrane protein</topology>
    </subcellularLocation>
</comment>
<sequence length="463" mass="47810">MKLARVALLAAAFVAAVLVSSATGEASGQERIALRIEIDGAIGPASAMQFEEALAVAAERNAKVFILQMDTPGGLVTSMREIIADILASPVPVIGYVAPAGGHAASAGTYILYATHVAAMAPGTNLGAATPIEMGGPLPSFPGGDDKNNGPEAGKNPKSPPAGDAMIAKATNDAVALIRSLAELRGRNADWGEKAVREAASLSANAALQERVVDFVARDTTELLQLADGRTVEIAGRKEVLATKGLPVETLEPGWLLRLLAVITDPNIAVILMLIGVYGLVFEFTSPGAVAPGVVGTICLLLGLYALNLLPISYAGLALMLLGIIFLVVEVFNPTVVLGLGGVAAFLLGSAMLLRIEGPGFEMSWAVIGTAAVLTLGLALLTGSYLWAARKNLPRVGAQAMQGLPAKVLDWEGSEGHVLARGERWRAKADEPIAVGDSVEVADVSGLVLTIRRRNAGSDGARQ</sequence>
<keyword evidence="4 6" id="KW-0472">Membrane</keyword>
<dbReference type="Pfam" id="PF25145">
    <property type="entry name" value="NfeD1b_N"/>
    <property type="match status" value="1"/>
</dbReference>
<feature type="region of interest" description="Disordered" evidence="5">
    <location>
        <begin position="131"/>
        <end position="165"/>
    </location>
</feature>
<feature type="transmembrane region" description="Helical" evidence="6">
    <location>
        <begin position="288"/>
        <end position="306"/>
    </location>
</feature>
<evidence type="ECO:0000313" key="12">
    <source>
        <dbReference type="Proteomes" id="UP000215931"/>
    </source>
</evidence>
<comment type="caution">
    <text evidence="11">The sequence shown here is derived from an EMBL/GenBank/DDBJ whole genome shotgun (WGS) entry which is preliminary data.</text>
</comment>
<feature type="transmembrane region" description="Helical" evidence="6">
    <location>
        <begin position="336"/>
        <end position="354"/>
    </location>
</feature>
<dbReference type="PANTHER" id="PTHR33507:SF4">
    <property type="entry name" value="NODULATION COMPETITIVENESS PROTEIN NFED"/>
    <property type="match status" value="1"/>
</dbReference>
<evidence type="ECO:0000259" key="8">
    <source>
        <dbReference type="Pfam" id="PF01957"/>
    </source>
</evidence>
<evidence type="ECO:0000256" key="4">
    <source>
        <dbReference type="ARBA" id="ARBA00023136"/>
    </source>
</evidence>
<keyword evidence="11" id="KW-0645">Protease</keyword>
<dbReference type="GO" id="GO:0016020">
    <property type="term" value="C:membrane"/>
    <property type="evidence" value="ECO:0007669"/>
    <property type="project" value="UniProtKB-SubCell"/>
</dbReference>
<feature type="transmembrane region" description="Helical" evidence="6">
    <location>
        <begin position="366"/>
        <end position="388"/>
    </location>
</feature>
<feature type="chain" id="PRO_5012199499" evidence="7">
    <location>
        <begin position="27"/>
        <end position="463"/>
    </location>
</feature>
<feature type="transmembrane region" description="Helical" evidence="6">
    <location>
        <begin position="255"/>
        <end position="281"/>
    </location>
</feature>
<evidence type="ECO:0000256" key="5">
    <source>
        <dbReference type="SAM" id="MobiDB-lite"/>
    </source>
</evidence>
<dbReference type="GO" id="GO:0006508">
    <property type="term" value="P:proteolysis"/>
    <property type="evidence" value="ECO:0007669"/>
    <property type="project" value="UniProtKB-KW"/>
</dbReference>
<name>A0A271KAM6_9HYPH</name>
<dbReference type="SUPFAM" id="SSF52096">
    <property type="entry name" value="ClpP/crotonase"/>
    <property type="match status" value="1"/>
</dbReference>
<protein>
    <submittedName>
        <fullName evidence="11">Serine protease</fullName>
    </submittedName>
</protein>
<keyword evidence="12" id="KW-1185">Reference proteome</keyword>
<dbReference type="Pfam" id="PF01957">
    <property type="entry name" value="NfeD"/>
    <property type="match status" value="1"/>
</dbReference>
<evidence type="ECO:0000259" key="9">
    <source>
        <dbReference type="Pfam" id="PF24961"/>
    </source>
</evidence>
<gene>
    <name evidence="11" type="ORF">CIT31_26135</name>
</gene>
<accession>A0A271KAM6</accession>
<feature type="domain" description="NfeD1b N-terminal" evidence="10">
    <location>
        <begin position="49"/>
        <end position="136"/>
    </location>
</feature>
<dbReference type="PANTHER" id="PTHR33507">
    <property type="entry name" value="INNER MEMBRANE PROTEIN YBBJ"/>
    <property type="match status" value="1"/>
</dbReference>
<evidence type="ECO:0000256" key="3">
    <source>
        <dbReference type="ARBA" id="ARBA00022989"/>
    </source>
</evidence>
<dbReference type="InterPro" id="IPR002810">
    <property type="entry name" value="NfeD-like_C"/>
</dbReference>
<dbReference type="RefSeq" id="WP_095521019.1">
    <property type="nucleotide sequence ID" value="NZ_NPKH01000033.1"/>
</dbReference>
<keyword evidence="7" id="KW-0732">Signal</keyword>
<dbReference type="InterPro" id="IPR012340">
    <property type="entry name" value="NA-bd_OB-fold"/>
</dbReference>
<evidence type="ECO:0000256" key="6">
    <source>
        <dbReference type="SAM" id="Phobius"/>
    </source>
</evidence>
<evidence type="ECO:0000256" key="1">
    <source>
        <dbReference type="ARBA" id="ARBA00004141"/>
    </source>
</evidence>
<feature type="signal peptide" evidence="7">
    <location>
        <begin position="1"/>
        <end position="26"/>
    </location>
</feature>
<dbReference type="OrthoDB" id="5289056at2"/>
<dbReference type="SUPFAM" id="SSF141322">
    <property type="entry name" value="NfeD domain-like"/>
    <property type="match status" value="1"/>
</dbReference>